<protein>
    <submittedName>
        <fullName evidence="1">Uncharacterized protein</fullName>
    </submittedName>
</protein>
<sequence>MTLPYPPDDDSAAYHYINDVLRNRDDDAWRLLAAETHVEQTDRVMRAMLDRIAVARTHRTAVRAKARARAASGEITQAEYQLDAAEDATKASKTAHFETLLREHHRQIAQAARRLRGDDVRDELTDLVLALGTAIDTHRAAVLDAGYKPTAADEALWARLAGLDVPGTSEGEPRASVEELVKRRSATQDDLGRVLAGIILDVAGGAPSVPRSALLSAWKKAVAPTLAVEQKTEFAAKGKGSLATEKLRKTMGHLERKGLVKRTESADGQRLDVLDRRGLEDLADGRA</sequence>
<dbReference type="Proteomes" id="UP000006281">
    <property type="component" value="Chromosome"/>
</dbReference>
<name>K0JW89_SACES</name>
<evidence type="ECO:0000313" key="1">
    <source>
        <dbReference type="EMBL" id="CCH32075.1"/>
    </source>
</evidence>
<evidence type="ECO:0000313" key="2">
    <source>
        <dbReference type="Proteomes" id="UP000006281"/>
    </source>
</evidence>
<reference evidence="1 2" key="1">
    <citation type="journal article" date="2012" name="BMC Genomics">
        <title>Complete genome sequence of Saccharothrix espanaensis DSM 44229T and comparison to the other completely sequenced Pseudonocardiaceae.</title>
        <authorList>
            <person name="Strobel T."/>
            <person name="Al-Dilaimi A."/>
            <person name="Blom J."/>
            <person name="Gessner A."/>
            <person name="Kalinowski J."/>
            <person name="Luzhetska M."/>
            <person name="Puhler A."/>
            <person name="Szczepanowski R."/>
            <person name="Bechthold A."/>
            <person name="Ruckert C."/>
        </authorList>
    </citation>
    <scope>NUCLEOTIDE SEQUENCE [LARGE SCALE GENOMIC DNA]</scope>
    <source>
        <strain evidence="2">ATCC 51144 / DSM 44229 / JCM 9112 / NBRC 15066 / NRRL 15764</strain>
    </source>
</reference>
<dbReference type="AlphaFoldDB" id="K0JW89"/>
<dbReference type="EMBL" id="HE804045">
    <property type="protein sequence ID" value="CCH32075.1"/>
    <property type="molecule type" value="Genomic_DNA"/>
</dbReference>
<dbReference type="HOGENOM" id="CLU_975321_0_0_11"/>
<keyword evidence="2" id="KW-1185">Reference proteome</keyword>
<dbReference type="KEGG" id="sesp:BN6_48000"/>
<gene>
    <name evidence="1" type="ordered locus">BN6_48000</name>
</gene>
<dbReference type="PATRIC" id="fig|1179773.3.peg.4810"/>
<dbReference type="BioCyc" id="SESP1179773:BN6_RS23215-MONOMER"/>
<dbReference type="RefSeq" id="WP_015102187.1">
    <property type="nucleotide sequence ID" value="NC_019673.1"/>
</dbReference>
<proteinExistence type="predicted"/>
<organism evidence="1 2">
    <name type="scientific">Saccharothrix espanaensis (strain ATCC 51144 / DSM 44229 / JCM 9112 / NBRC 15066 / NRRL 15764)</name>
    <dbReference type="NCBI Taxonomy" id="1179773"/>
    <lineage>
        <taxon>Bacteria</taxon>
        <taxon>Bacillati</taxon>
        <taxon>Actinomycetota</taxon>
        <taxon>Actinomycetes</taxon>
        <taxon>Pseudonocardiales</taxon>
        <taxon>Pseudonocardiaceae</taxon>
        <taxon>Saccharothrix</taxon>
    </lineage>
</organism>
<accession>K0JW89</accession>
<dbReference type="OrthoDB" id="3699765at2"/>